<dbReference type="InterPro" id="IPR052171">
    <property type="entry name" value="NHEJ_LigD"/>
</dbReference>
<dbReference type="Gene3D" id="3.90.920.10">
    <property type="entry name" value="DNA primase, PRIM domain"/>
    <property type="match status" value="1"/>
</dbReference>
<dbReference type="Pfam" id="PF21686">
    <property type="entry name" value="LigD_Prim-Pol"/>
    <property type="match status" value="1"/>
</dbReference>
<dbReference type="PANTHER" id="PTHR42705">
    <property type="entry name" value="BIFUNCTIONAL NON-HOMOLOGOUS END JOINING PROTEIN LIGD"/>
    <property type="match status" value="1"/>
</dbReference>
<organism evidence="2 3">
    <name type="scientific">Dyella nitratireducens</name>
    <dbReference type="NCBI Taxonomy" id="1849580"/>
    <lineage>
        <taxon>Bacteria</taxon>
        <taxon>Pseudomonadati</taxon>
        <taxon>Pseudomonadota</taxon>
        <taxon>Gammaproteobacteria</taxon>
        <taxon>Lysobacterales</taxon>
        <taxon>Rhodanobacteraceae</taxon>
        <taxon>Dyella</taxon>
    </lineage>
</organism>
<comment type="caution">
    <text evidence="2">The sequence shown here is derived from an EMBL/GenBank/DDBJ whole genome shotgun (WGS) entry which is preliminary data.</text>
</comment>
<protein>
    <recommendedName>
        <fullName evidence="1">DNA ligase D polymerase domain-containing protein</fullName>
    </recommendedName>
</protein>
<feature type="domain" description="DNA ligase D polymerase" evidence="1">
    <location>
        <begin position="11"/>
        <end position="76"/>
    </location>
</feature>
<evidence type="ECO:0000259" key="1">
    <source>
        <dbReference type="Pfam" id="PF21686"/>
    </source>
</evidence>
<dbReference type="EMBL" id="BMJA01000004">
    <property type="protein sequence ID" value="GGA46390.1"/>
    <property type="molecule type" value="Genomic_DNA"/>
</dbReference>
<keyword evidence="3" id="KW-1185">Reference proteome</keyword>
<reference evidence="3" key="1">
    <citation type="journal article" date="2019" name="Int. J. Syst. Evol. Microbiol.">
        <title>The Global Catalogue of Microorganisms (GCM) 10K type strain sequencing project: providing services to taxonomists for standard genome sequencing and annotation.</title>
        <authorList>
            <consortium name="The Broad Institute Genomics Platform"/>
            <consortium name="The Broad Institute Genome Sequencing Center for Infectious Disease"/>
            <person name="Wu L."/>
            <person name="Ma J."/>
        </authorList>
    </citation>
    <scope>NUCLEOTIDE SEQUENCE [LARGE SCALE GENOMIC DNA]</scope>
    <source>
        <strain evidence="3">CGMCC 1.15439</strain>
    </source>
</reference>
<sequence length="94" mass="10657">MQWFRRVAMCRGKIFVDYLRNSHGSTSIASYSLRARTGASVATPLRWEELSKIERGNAFNILSLPKRLARLRKDPWVGIDTVEQSLDTALGTFA</sequence>
<accession>A0ABQ1GMG0</accession>
<evidence type="ECO:0000313" key="3">
    <source>
        <dbReference type="Proteomes" id="UP000620046"/>
    </source>
</evidence>
<dbReference type="PANTHER" id="PTHR42705:SF2">
    <property type="entry name" value="BIFUNCTIONAL NON-HOMOLOGOUS END JOINING PROTEIN LIGD"/>
    <property type="match status" value="1"/>
</dbReference>
<dbReference type="RefSeq" id="WP_343213850.1">
    <property type="nucleotide sequence ID" value="NZ_BMJA01000004.1"/>
</dbReference>
<evidence type="ECO:0000313" key="2">
    <source>
        <dbReference type="EMBL" id="GGA46390.1"/>
    </source>
</evidence>
<name>A0ABQ1GMG0_9GAMM</name>
<dbReference type="InterPro" id="IPR014145">
    <property type="entry name" value="LigD_pol_dom"/>
</dbReference>
<gene>
    <name evidence="2" type="ORF">GCM10010981_39410</name>
</gene>
<proteinExistence type="predicted"/>
<dbReference type="Proteomes" id="UP000620046">
    <property type="component" value="Unassembled WGS sequence"/>
</dbReference>